<evidence type="ECO:0000313" key="3">
    <source>
        <dbReference type="Proteomes" id="UP000198814"/>
    </source>
</evidence>
<dbReference type="SUPFAM" id="SSF52540">
    <property type="entry name" value="P-loop containing nucleoside triphosphate hydrolases"/>
    <property type="match status" value="1"/>
</dbReference>
<sequence length="535" mass="61265">MRISKITIENFRSIKHAEIDVAEFNVFVGQNNHGKTNLFEAVEWFYTGKGDMREIKHNGCGNEDEFFVEIKFSDIQDGISRITNSENQTKLKNILGDATDMRVRRSSKSVKDRLLYHPSTNEWKKQPAGADSAFNNCIPRFEFVEATKSLKEVSQFKNTTPIGQMLSAVVEEVLEKDESYREFRSSFERLFQADDSGIRQTLNGLSEKVKLHLAQQFPDCIKVEFIVNEPQFEELLKNYQTKIDDGIQTTAEEKGDGMQRALMLAIIKTFADFRREDALGRAFIFFIDEAELHLHPAAQRQLKAALIELSQGADQVFVTTHSSVLIADEHSKQKIFKAQKVEKQTVVSHVIEDKHEVVYELLGGNPADLLFPANFMLVEGPSEKDFLNGIINRFYKNEPAIQVVAAEGDHDRLSSNMEALNLIFRPLDKSPIYGDRVIILCDAPHQDKVESFRVFKAQNSQLEIRNQLYVLPDAQIENYYPVPWKTADKIKPHQKRNLAKKVAREITQTDFENQMSIIFSVLKACWKNAHKIETV</sequence>
<name>A0A1H8UR99_9PROT</name>
<organism evidence="2 3">
    <name type="scientific">Nitrosomonas oligotropha</name>
    <dbReference type="NCBI Taxonomy" id="42354"/>
    <lineage>
        <taxon>Bacteria</taxon>
        <taxon>Pseudomonadati</taxon>
        <taxon>Pseudomonadota</taxon>
        <taxon>Betaproteobacteria</taxon>
        <taxon>Nitrosomonadales</taxon>
        <taxon>Nitrosomonadaceae</taxon>
        <taxon>Nitrosomonas</taxon>
    </lineage>
</organism>
<dbReference type="PANTHER" id="PTHR43581">
    <property type="entry name" value="ATP/GTP PHOSPHATASE"/>
    <property type="match status" value="1"/>
</dbReference>
<reference evidence="3" key="1">
    <citation type="submission" date="2016-10" db="EMBL/GenBank/DDBJ databases">
        <authorList>
            <person name="Varghese N."/>
            <person name="Submissions S."/>
        </authorList>
    </citation>
    <scope>NUCLEOTIDE SEQUENCE [LARGE SCALE GENOMIC DNA]</scope>
    <source>
        <strain evidence="3">Nm76</strain>
    </source>
</reference>
<dbReference type="AlphaFoldDB" id="A0A1H8UR99"/>
<protein>
    <submittedName>
        <fullName evidence="2">Recombinational DNA repair ATPase RecF</fullName>
    </submittedName>
</protein>
<dbReference type="Gene3D" id="3.40.50.300">
    <property type="entry name" value="P-loop containing nucleotide triphosphate hydrolases"/>
    <property type="match status" value="1"/>
</dbReference>
<accession>A0A1H8UR99</accession>
<feature type="domain" description="Endonuclease GajA/Old nuclease/RecF-like AAA" evidence="1">
    <location>
        <begin position="98"/>
        <end position="326"/>
    </location>
</feature>
<feature type="domain" description="Endonuclease GajA/Old nuclease/RecF-like AAA" evidence="1">
    <location>
        <begin position="1"/>
        <end position="74"/>
    </location>
</feature>
<dbReference type="InterPro" id="IPR027417">
    <property type="entry name" value="P-loop_NTPase"/>
</dbReference>
<keyword evidence="3" id="KW-1185">Reference proteome</keyword>
<evidence type="ECO:0000259" key="1">
    <source>
        <dbReference type="Pfam" id="PF13175"/>
    </source>
</evidence>
<evidence type="ECO:0000313" key="2">
    <source>
        <dbReference type="EMBL" id="SEP05725.1"/>
    </source>
</evidence>
<proteinExistence type="predicted"/>
<gene>
    <name evidence="2" type="ORF">SAMN05216333_13919</name>
</gene>
<dbReference type="InterPro" id="IPR051396">
    <property type="entry name" value="Bact_Antivir_Def_Nuclease"/>
</dbReference>
<dbReference type="PANTHER" id="PTHR43581:SF4">
    <property type="entry name" value="ATP_GTP PHOSPHATASE"/>
    <property type="match status" value="1"/>
</dbReference>
<dbReference type="InterPro" id="IPR041685">
    <property type="entry name" value="AAA_GajA/Old/RecF-like"/>
</dbReference>
<dbReference type="EMBL" id="FODO01000039">
    <property type="protein sequence ID" value="SEP05725.1"/>
    <property type="molecule type" value="Genomic_DNA"/>
</dbReference>
<dbReference type="Pfam" id="PF13175">
    <property type="entry name" value="AAA_15"/>
    <property type="match status" value="2"/>
</dbReference>
<dbReference type="STRING" id="42354.SAMN05216333_13919"/>
<dbReference type="Proteomes" id="UP000198814">
    <property type="component" value="Unassembled WGS sequence"/>
</dbReference>